<feature type="transmembrane region" description="Helical" evidence="1">
    <location>
        <begin position="100"/>
        <end position="122"/>
    </location>
</feature>
<sequence length="154" mass="16886">MSTLLELLPYVQSRPPPPPSIAAAGILRTVKHSPIDFFSVFSNYCPQMSDSGGLRVGFYLFWLLHKDFRQAVFLPAARQPPAVALPSPFTGFYSAVPPTALFFFFSLPLFSSFFFASSSIIVSTSTSCSLDLPPGQPAAHFHFTRSFSVPQLTS</sequence>
<evidence type="ECO:0000256" key="1">
    <source>
        <dbReference type="SAM" id="Phobius"/>
    </source>
</evidence>
<reference evidence="2 3" key="1">
    <citation type="submission" date="2016-07" db="EMBL/GenBank/DDBJ databases">
        <title>Multiple horizontal gene transfer events from other fungi enriched the ability of initially mycotrophic Trichoderma (Ascomycota) to feed on dead plant biomass.</title>
        <authorList>
            <consortium name="DOE Joint Genome Institute"/>
            <person name="Aerts A."/>
            <person name="Atanasova L."/>
            <person name="Chenthamara K."/>
            <person name="Zhang J."/>
            <person name="Grujic M."/>
            <person name="Henrissat B."/>
            <person name="Kuo A."/>
            <person name="Salamov A."/>
            <person name="Lipzen A."/>
            <person name="Labutti K."/>
            <person name="Barry K."/>
            <person name="Miao Y."/>
            <person name="Rahimi M.J."/>
            <person name="Shen Q."/>
            <person name="Grigoriev I.V."/>
            <person name="Kubicek C.P."/>
            <person name="Druzhinina I.S."/>
        </authorList>
    </citation>
    <scope>NUCLEOTIDE SEQUENCE [LARGE SCALE GENOMIC DNA]</scope>
    <source>
        <strain evidence="2 3">ATCC 18648</strain>
    </source>
</reference>
<protein>
    <submittedName>
        <fullName evidence="2">Uncharacterized protein</fullName>
    </submittedName>
</protein>
<dbReference type="AlphaFoldDB" id="A0A2T4BR90"/>
<dbReference type="Proteomes" id="UP000240760">
    <property type="component" value="Unassembled WGS sequence"/>
</dbReference>
<keyword evidence="1" id="KW-0812">Transmembrane</keyword>
<keyword evidence="3" id="KW-1185">Reference proteome</keyword>
<name>A0A2T4BR90_TRILO</name>
<gene>
    <name evidence="2" type="ORF">M440DRAFT_205596</name>
</gene>
<proteinExistence type="predicted"/>
<keyword evidence="1" id="KW-0472">Membrane</keyword>
<organism evidence="2 3">
    <name type="scientific">Trichoderma longibrachiatum ATCC 18648</name>
    <dbReference type="NCBI Taxonomy" id="983965"/>
    <lineage>
        <taxon>Eukaryota</taxon>
        <taxon>Fungi</taxon>
        <taxon>Dikarya</taxon>
        <taxon>Ascomycota</taxon>
        <taxon>Pezizomycotina</taxon>
        <taxon>Sordariomycetes</taxon>
        <taxon>Hypocreomycetidae</taxon>
        <taxon>Hypocreales</taxon>
        <taxon>Hypocreaceae</taxon>
        <taxon>Trichoderma</taxon>
    </lineage>
</organism>
<keyword evidence="1" id="KW-1133">Transmembrane helix</keyword>
<evidence type="ECO:0000313" key="3">
    <source>
        <dbReference type="Proteomes" id="UP000240760"/>
    </source>
</evidence>
<evidence type="ECO:0000313" key="2">
    <source>
        <dbReference type="EMBL" id="PTB71819.1"/>
    </source>
</evidence>
<dbReference type="EMBL" id="KZ679145">
    <property type="protein sequence ID" value="PTB71819.1"/>
    <property type="molecule type" value="Genomic_DNA"/>
</dbReference>
<accession>A0A2T4BR90</accession>